<dbReference type="GeneID" id="9681157"/>
<dbReference type="KEGG" id="mpp:MICPUCDRAFT_50402"/>
<gene>
    <name evidence="2" type="ORF">MICPUCDRAFT_50402</name>
</gene>
<feature type="region of interest" description="Disordered" evidence="1">
    <location>
        <begin position="1"/>
        <end position="68"/>
    </location>
</feature>
<keyword evidence="3" id="KW-1185">Reference proteome</keyword>
<dbReference type="RefSeq" id="XP_003055590.1">
    <property type="nucleotide sequence ID" value="XM_003055544.1"/>
</dbReference>
<reference evidence="2 3" key="1">
    <citation type="journal article" date="2009" name="Science">
        <title>Green evolution and dynamic adaptations revealed by genomes of the marine picoeukaryotes Micromonas.</title>
        <authorList>
            <person name="Worden A.Z."/>
            <person name="Lee J.H."/>
            <person name="Mock T."/>
            <person name="Rouze P."/>
            <person name="Simmons M.P."/>
            <person name="Aerts A.L."/>
            <person name="Allen A.E."/>
            <person name="Cuvelier M.L."/>
            <person name="Derelle E."/>
            <person name="Everett M.V."/>
            <person name="Foulon E."/>
            <person name="Grimwood J."/>
            <person name="Gundlach H."/>
            <person name="Henrissat B."/>
            <person name="Napoli C."/>
            <person name="McDonald S.M."/>
            <person name="Parker M.S."/>
            <person name="Rombauts S."/>
            <person name="Salamov A."/>
            <person name="Von Dassow P."/>
            <person name="Badger J.H."/>
            <person name="Coutinho P.M."/>
            <person name="Demir E."/>
            <person name="Dubchak I."/>
            <person name="Gentemann C."/>
            <person name="Eikrem W."/>
            <person name="Gready J.E."/>
            <person name="John U."/>
            <person name="Lanier W."/>
            <person name="Lindquist E.A."/>
            <person name="Lucas S."/>
            <person name="Mayer K.F."/>
            <person name="Moreau H."/>
            <person name="Not F."/>
            <person name="Otillar R."/>
            <person name="Panaud O."/>
            <person name="Pangilinan J."/>
            <person name="Paulsen I."/>
            <person name="Piegu B."/>
            <person name="Poliakov A."/>
            <person name="Robbens S."/>
            <person name="Schmutz J."/>
            <person name="Toulza E."/>
            <person name="Wyss T."/>
            <person name="Zelensky A."/>
            <person name="Zhou K."/>
            <person name="Armbrust E.V."/>
            <person name="Bhattacharya D."/>
            <person name="Goodenough U.W."/>
            <person name="Van de Peer Y."/>
            <person name="Grigoriev I.V."/>
        </authorList>
    </citation>
    <scope>NUCLEOTIDE SEQUENCE [LARGE SCALE GENOMIC DNA]</scope>
    <source>
        <strain evidence="2 3">CCMP1545</strain>
    </source>
</reference>
<dbReference type="Proteomes" id="UP000001876">
    <property type="component" value="Unassembled WGS sequence"/>
</dbReference>
<accession>C1MI19</accession>
<organism evidence="3">
    <name type="scientific">Micromonas pusilla (strain CCMP1545)</name>
    <name type="common">Picoplanktonic green alga</name>
    <dbReference type="NCBI Taxonomy" id="564608"/>
    <lineage>
        <taxon>Eukaryota</taxon>
        <taxon>Viridiplantae</taxon>
        <taxon>Chlorophyta</taxon>
        <taxon>Mamiellophyceae</taxon>
        <taxon>Mamiellales</taxon>
        <taxon>Mamiellaceae</taxon>
        <taxon>Micromonas</taxon>
    </lineage>
</organism>
<dbReference type="AlphaFoldDB" id="C1MI19"/>
<evidence type="ECO:0000313" key="2">
    <source>
        <dbReference type="EMBL" id="EEH60842.1"/>
    </source>
</evidence>
<dbReference type="EMBL" id="GG663735">
    <property type="protein sequence ID" value="EEH60842.1"/>
    <property type="molecule type" value="Genomic_DNA"/>
</dbReference>
<evidence type="ECO:0000256" key="1">
    <source>
        <dbReference type="SAM" id="MobiDB-lite"/>
    </source>
</evidence>
<sequence>MPPRAPRARRGNALKQKTAAEENVESAPTRATAPMVSPKAVGSTARGDAPVAEKMPPTTATDAPAEGDARALLEKELADLDSERAR</sequence>
<evidence type="ECO:0000313" key="3">
    <source>
        <dbReference type="Proteomes" id="UP000001876"/>
    </source>
</evidence>
<name>C1MI19_MICPC</name>
<feature type="compositionally biased region" description="Basic residues" evidence="1">
    <location>
        <begin position="1"/>
        <end position="12"/>
    </location>
</feature>
<protein>
    <submittedName>
        <fullName evidence="2">Predicted protein</fullName>
    </submittedName>
</protein>
<proteinExistence type="predicted"/>